<dbReference type="InterPro" id="IPR054353">
    <property type="entry name" value="IstA-like_C"/>
</dbReference>
<proteinExistence type="inferred from homology"/>
<dbReference type="EMBL" id="VWAQ01000065">
    <property type="protein sequence ID" value="KAA5202179.1"/>
    <property type="molecule type" value="Genomic_DNA"/>
</dbReference>
<dbReference type="InterPro" id="IPR036397">
    <property type="entry name" value="RNaseH_sf"/>
</dbReference>
<dbReference type="Proteomes" id="UP000429838">
    <property type="component" value="Unassembled WGS sequence"/>
</dbReference>
<evidence type="ECO:0000259" key="2">
    <source>
        <dbReference type="PROSITE" id="PS50994"/>
    </source>
</evidence>
<evidence type="ECO:0000256" key="1">
    <source>
        <dbReference type="ARBA" id="ARBA00009277"/>
    </source>
</evidence>
<dbReference type="AlphaFoldDB" id="A0A642KZH8"/>
<sequence length="447" mass="51983">MPNRQLGMEKIRQVLRCYSQGYGTKSISSMLTVSRNTVKKYLQVFQRSGLDYEGVLSLSDQELSELFHEKTRVKTESERMEELKSLLPEYCKRLQKKGVTREALHREYLSSHPDGYGRTRFYILIQQHIACSRPIMHLEHKAGDKVFIDFAGDKLSIIDLETGEIIPVEVFVAILPCSQLTYVEAVMSQKKEDLIRASENALLYYQGAPSAIIPDNLKSAVTKSSKYEAILNEDFAAFAEHYGCTVIPARAYKPRDKALVEGAVKLIYRSIYPKIQEREFYDLDSLNAAIRVALELHNNTPLTDRKYSRREQFEEIERDSLRKLNPIRFELKQRYRATVMKNGHVRLGEDAHYYSVPCGYIGKKVILLYTSREVCIYYGYELIASHTRNRARCRYTTLEEHLASHHRYITEWNPDKFIREAAAIHPDVEAYIRQVMEEKKHPEQAYK</sequence>
<dbReference type="SUPFAM" id="SSF53098">
    <property type="entry name" value="Ribonuclease H-like"/>
    <property type="match status" value="1"/>
</dbReference>
<accession>A0A642KZH8</accession>
<dbReference type="GO" id="GO:0015074">
    <property type="term" value="P:DNA integration"/>
    <property type="evidence" value="ECO:0007669"/>
    <property type="project" value="InterPro"/>
</dbReference>
<evidence type="ECO:0000313" key="3">
    <source>
        <dbReference type="EMBL" id="KAA5202179.1"/>
    </source>
</evidence>
<feature type="non-terminal residue" evidence="3">
    <location>
        <position position="447"/>
    </location>
</feature>
<organism evidence="3 4">
    <name type="scientific">Bacteroides fragilis</name>
    <dbReference type="NCBI Taxonomy" id="817"/>
    <lineage>
        <taxon>Bacteria</taxon>
        <taxon>Pseudomonadati</taxon>
        <taxon>Bacteroidota</taxon>
        <taxon>Bacteroidia</taxon>
        <taxon>Bacteroidales</taxon>
        <taxon>Bacteroidaceae</taxon>
        <taxon>Bacteroides</taxon>
    </lineage>
</organism>
<gene>
    <name evidence="3" type="ORF">F2Z25_23910</name>
</gene>
<dbReference type="Gene3D" id="3.30.420.10">
    <property type="entry name" value="Ribonuclease H-like superfamily/Ribonuclease H"/>
    <property type="match status" value="1"/>
</dbReference>
<feature type="domain" description="Integrase catalytic" evidence="2">
    <location>
        <begin position="130"/>
        <end position="320"/>
    </location>
</feature>
<dbReference type="InterPro" id="IPR012337">
    <property type="entry name" value="RNaseH-like_sf"/>
</dbReference>
<evidence type="ECO:0000313" key="4">
    <source>
        <dbReference type="Proteomes" id="UP000429838"/>
    </source>
</evidence>
<comment type="similarity">
    <text evidence="1">Belongs to the transposase IS21/IS408/IS1162 family.</text>
</comment>
<dbReference type="GO" id="GO:0003676">
    <property type="term" value="F:nucleic acid binding"/>
    <property type="evidence" value="ECO:0007669"/>
    <property type="project" value="InterPro"/>
</dbReference>
<dbReference type="PROSITE" id="PS50994">
    <property type="entry name" value="INTEGRASE"/>
    <property type="match status" value="1"/>
</dbReference>
<comment type="caution">
    <text evidence="3">The sequence shown here is derived from an EMBL/GenBank/DDBJ whole genome shotgun (WGS) entry which is preliminary data.</text>
</comment>
<protein>
    <submittedName>
        <fullName evidence="3">IS21 family transposase</fullName>
    </submittedName>
</protein>
<dbReference type="NCBIfam" id="NF033546">
    <property type="entry name" value="transpos_IS21"/>
    <property type="match status" value="1"/>
</dbReference>
<reference evidence="3 4" key="1">
    <citation type="journal article" date="2019" name="Nat. Med.">
        <title>A library of human gut bacterial isolates paired with longitudinal multiomics data enables mechanistic microbiome research.</title>
        <authorList>
            <person name="Poyet M."/>
            <person name="Groussin M."/>
            <person name="Gibbons S.M."/>
            <person name="Avila-Pacheco J."/>
            <person name="Jiang X."/>
            <person name="Kearney S.M."/>
            <person name="Perrotta A.R."/>
            <person name="Berdy B."/>
            <person name="Zhao S."/>
            <person name="Lieberman T.D."/>
            <person name="Swanson P.K."/>
            <person name="Smith M."/>
            <person name="Roesemann S."/>
            <person name="Alexander J.E."/>
            <person name="Rich S.A."/>
            <person name="Livny J."/>
            <person name="Vlamakis H."/>
            <person name="Clish C."/>
            <person name="Bullock K."/>
            <person name="Deik A."/>
            <person name="Scott J."/>
            <person name="Pierce K.A."/>
            <person name="Xavier R.J."/>
            <person name="Alm E.J."/>
        </authorList>
    </citation>
    <scope>NUCLEOTIDE SEQUENCE [LARGE SCALE GENOMIC DNA]</scope>
    <source>
        <strain evidence="3 4">BIOML-A1</strain>
    </source>
</reference>
<dbReference type="InterPro" id="IPR001584">
    <property type="entry name" value="Integrase_cat-core"/>
</dbReference>
<dbReference type="PANTHER" id="PTHR35004:SF8">
    <property type="entry name" value="TRANSPOSASE RV3428C-RELATED"/>
    <property type="match status" value="1"/>
</dbReference>
<dbReference type="Pfam" id="PF22483">
    <property type="entry name" value="Mu-transpos_C_2"/>
    <property type="match status" value="1"/>
</dbReference>
<name>A0A642KZH8_BACFG</name>
<dbReference type="PANTHER" id="PTHR35004">
    <property type="entry name" value="TRANSPOSASE RV3428C-RELATED"/>
    <property type="match status" value="1"/>
</dbReference>